<sequence>MKTALTNLTRVLNYMWEEMLTDIDIRKLLGLQEKFGLEYITALLGELGKDGMLMDR</sequence>
<accession>A0A8S5S055</accession>
<name>A0A8S5S055_9CAUD</name>
<evidence type="ECO:0000313" key="1">
    <source>
        <dbReference type="EMBL" id="DAF44420.1"/>
    </source>
</evidence>
<reference evidence="1" key="1">
    <citation type="journal article" date="2021" name="Proc. Natl. Acad. Sci. U.S.A.">
        <title>A Catalog of Tens of Thousands of Viruses from Human Metagenomes Reveals Hidden Associations with Chronic Diseases.</title>
        <authorList>
            <person name="Tisza M.J."/>
            <person name="Buck C.B."/>
        </authorList>
    </citation>
    <scope>NUCLEOTIDE SEQUENCE</scope>
    <source>
        <strain evidence="1">Ct8Lf7</strain>
    </source>
</reference>
<organism evidence="1">
    <name type="scientific">Podoviridae sp. ct8Lf7</name>
    <dbReference type="NCBI Taxonomy" id="2827723"/>
    <lineage>
        <taxon>Viruses</taxon>
        <taxon>Duplodnaviria</taxon>
        <taxon>Heunggongvirae</taxon>
        <taxon>Uroviricota</taxon>
        <taxon>Caudoviricetes</taxon>
    </lineage>
</organism>
<dbReference type="EMBL" id="BK032511">
    <property type="protein sequence ID" value="DAF44420.1"/>
    <property type="molecule type" value="Genomic_DNA"/>
</dbReference>
<protein>
    <submittedName>
        <fullName evidence="1">Uncharacterized protein</fullName>
    </submittedName>
</protein>
<proteinExistence type="predicted"/>